<evidence type="ECO:0000313" key="1">
    <source>
        <dbReference type="EMBL" id="BFP57448.1"/>
    </source>
</evidence>
<gene>
    <name evidence="1" type="ORF">SCMC78_72550</name>
</gene>
<accession>A0AB33KQM2</accession>
<dbReference type="KEGG" id="stcm:SCMC78_72550"/>
<reference evidence="1" key="1">
    <citation type="submission" date="2024-07" db="EMBL/GenBank/DDBJ databases">
        <title>Complete genome sequences of cellulolytic bacteria, Kitasatospora sp. CMC57 and Streptomyces sp. CMC78, isolated from Japanese agricultural soil.</title>
        <authorList>
            <person name="Hashimoto T."/>
            <person name="Ito M."/>
            <person name="Iwamoto M."/>
            <person name="Fukahori D."/>
            <person name="Shoda T."/>
            <person name="Sakoda M."/>
            <person name="Morohoshi T."/>
            <person name="Mitsuboshi M."/>
            <person name="Nishizawa T."/>
        </authorList>
    </citation>
    <scope>NUCLEOTIDE SEQUENCE</scope>
    <source>
        <strain evidence="1">CMC78</strain>
    </source>
</reference>
<proteinExistence type="predicted"/>
<dbReference type="EMBL" id="AP035884">
    <property type="protein sequence ID" value="BFP57448.1"/>
    <property type="molecule type" value="Genomic_DNA"/>
</dbReference>
<dbReference type="AlphaFoldDB" id="A0AB33KQM2"/>
<protein>
    <recommendedName>
        <fullName evidence="2">Transposase</fullName>
    </recommendedName>
</protein>
<evidence type="ECO:0008006" key="2">
    <source>
        <dbReference type="Google" id="ProtNLM"/>
    </source>
</evidence>
<organism evidence="1">
    <name type="scientific">Streptomyces sp. CMC78</name>
    <dbReference type="NCBI Taxonomy" id="3231512"/>
    <lineage>
        <taxon>Bacteria</taxon>
        <taxon>Bacillati</taxon>
        <taxon>Actinomycetota</taxon>
        <taxon>Actinomycetes</taxon>
        <taxon>Kitasatosporales</taxon>
        <taxon>Streptomycetaceae</taxon>
        <taxon>Streptomyces</taxon>
    </lineage>
</organism>
<sequence>MLCTWARQIPSCADKVRAPTRPTAVRHPGEYLGLPGGVALSYLTPGRGWQTIWRTLANPGE</sequence>
<name>A0AB33KQM2_9ACTN</name>